<keyword evidence="2" id="KW-1185">Reference proteome</keyword>
<reference evidence="2" key="1">
    <citation type="journal article" date="2023" name="Front. Plant Sci.">
        <title>Chromosomal-level genome assembly of Melastoma candidum provides insights into trichome evolution.</title>
        <authorList>
            <person name="Zhong Y."/>
            <person name="Wu W."/>
            <person name="Sun C."/>
            <person name="Zou P."/>
            <person name="Liu Y."/>
            <person name="Dai S."/>
            <person name="Zhou R."/>
        </authorList>
    </citation>
    <scope>NUCLEOTIDE SEQUENCE [LARGE SCALE GENOMIC DNA]</scope>
</reference>
<gene>
    <name evidence="1" type="ORF">MLD38_032247</name>
</gene>
<accession>A0ACB9M5A4</accession>
<comment type="caution">
    <text evidence="1">The sequence shown here is derived from an EMBL/GenBank/DDBJ whole genome shotgun (WGS) entry which is preliminary data.</text>
</comment>
<proteinExistence type="predicted"/>
<sequence>MLCCHLPSNALPFLPLPFPLYIISIPPPPQCLSRILELRIDTHFPTLDPPQLLVVFCFSDRFLGSSPHYCSWGNWIWNHNHC</sequence>
<evidence type="ECO:0000313" key="1">
    <source>
        <dbReference type="EMBL" id="KAI4318559.1"/>
    </source>
</evidence>
<name>A0ACB9M5A4_9MYRT</name>
<protein>
    <submittedName>
        <fullName evidence="1">Uncharacterized protein</fullName>
    </submittedName>
</protein>
<dbReference type="Proteomes" id="UP001057402">
    <property type="component" value="Chromosome 10"/>
</dbReference>
<dbReference type="EMBL" id="CM042889">
    <property type="protein sequence ID" value="KAI4318559.1"/>
    <property type="molecule type" value="Genomic_DNA"/>
</dbReference>
<organism evidence="1 2">
    <name type="scientific">Melastoma candidum</name>
    <dbReference type="NCBI Taxonomy" id="119954"/>
    <lineage>
        <taxon>Eukaryota</taxon>
        <taxon>Viridiplantae</taxon>
        <taxon>Streptophyta</taxon>
        <taxon>Embryophyta</taxon>
        <taxon>Tracheophyta</taxon>
        <taxon>Spermatophyta</taxon>
        <taxon>Magnoliopsida</taxon>
        <taxon>eudicotyledons</taxon>
        <taxon>Gunneridae</taxon>
        <taxon>Pentapetalae</taxon>
        <taxon>rosids</taxon>
        <taxon>malvids</taxon>
        <taxon>Myrtales</taxon>
        <taxon>Melastomataceae</taxon>
        <taxon>Melastomatoideae</taxon>
        <taxon>Melastomateae</taxon>
        <taxon>Melastoma</taxon>
    </lineage>
</organism>
<evidence type="ECO:0000313" key="2">
    <source>
        <dbReference type="Proteomes" id="UP001057402"/>
    </source>
</evidence>